<dbReference type="PANTHER" id="PTHR48080">
    <property type="entry name" value="D-GALACTONATE DEHYDRATASE-RELATED"/>
    <property type="match status" value="1"/>
</dbReference>
<dbReference type="EMBL" id="VFWZ01000011">
    <property type="protein sequence ID" value="TPN81200.1"/>
    <property type="molecule type" value="Genomic_DNA"/>
</dbReference>
<sequence length="407" mass="45507">MKPEIKRRKFLSALGLGLAGTTTVIANQFNGGLGTKDCIHKVSDTIKITNIKTYVHPQALFVKIETDAGVIGWGEGDHDNPKIIAKIVREVCKPYLLHQDPFQSEYLWHTILYRGEDLGLSGALTGALAGIDNALWDLKGKLLDFPVYKLLGGAKVEKIKVYGSFGVKNGKKSISEAQNMAANFIDTGYDTVKLRMQIRVLKRNPEDDITEKYVKAVREVIGDENTLFVDFNNGYTPGKAIDLIKKLYEKYNIQLVEEPVHYLDYEGLKQCVDQSPIRIGAGEHQFNRWDFKNLIVKGNADVLNLDLIKGGGLSEMKKIAALAMTFEKEIMCHNARPTLATAATLHFIASIFNPARVQEYGGTRPKLKLGKLFENNFKFENGHLYVPQNPGLGLKVNEKEMSKYLDT</sequence>
<evidence type="ECO:0000256" key="2">
    <source>
        <dbReference type="SAM" id="SignalP"/>
    </source>
</evidence>
<dbReference type="OrthoDB" id="9775391at2"/>
<dbReference type="SMART" id="SM00922">
    <property type="entry name" value="MR_MLE"/>
    <property type="match status" value="1"/>
</dbReference>
<evidence type="ECO:0000313" key="5">
    <source>
        <dbReference type="Proteomes" id="UP000315540"/>
    </source>
</evidence>
<comment type="caution">
    <text evidence="4">The sequence shown here is derived from an EMBL/GenBank/DDBJ whole genome shotgun (WGS) entry which is preliminary data.</text>
</comment>
<proteinExistence type="predicted"/>
<dbReference type="GO" id="GO:0009063">
    <property type="term" value="P:amino acid catabolic process"/>
    <property type="evidence" value="ECO:0007669"/>
    <property type="project" value="InterPro"/>
</dbReference>
<dbReference type="InterPro" id="IPR013341">
    <property type="entry name" value="Mandelate_racemase_N_dom"/>
</dbReference>
<dbReference type="PANTHER" id="PTHR48080:SF2">
    <property type="entry name" value="D-GALACTONATE DEHYDRATASE"/>
    <property type="match status" value="1"/>
</dbReference>
<dbReference type="InterPro" id="IPR036849">
    <property type="entry name" value="Enolase-like_C_sf"/>
</dbReference>
<dbReference type="Gene3D" id="3.20.20.120">
    <property type="entry name" value="Enolase-like C-terminal domain"/>
    <property type="match status" value="1"/>
</dbReference>
<dbReference type="Proteomes" id="UP000315540">
    <property type="component" value="Unassembled WGS sequence"/>
</dbReference>
<dbReference type="Pfam" id="PF13378">
    <property type="entry name" value="MR_MLE_C"/>
    <property type="match status" value="1"/>
</dbReference>
<keyword evidence="1" id="KW-0456">Lyase</keyword>
<dbReference type="InterPro" id="IPR034593">
    <property type="entry name" value="DgoD-like"/>
</dbReference>
<evidence type="ECO:0000256" key="1">
    <source>
        <dbReference type="ARBA" id="ARBA00023239"/>
    </source>
</evidence>
<protein>
    <submittedName>
        <fullName evidence="4">Mandelate racemase/muconate lactonizing enzyme family protein</fullName>
    </submittedName>
</protein>
<dbReference type="AlphaFoldDB" id="A0A504J3D8"/>
<evidence type="ECO:0000259" key="3">
    <source>
        <dbReference type="SMART" id="SM00922"/>
    </source>
</evidence>
<dbReference type="CDD" id="cd03316">
    <property type="entry name" value="MR_like"/>
    <property type="match status" value="1"/>
</dbReference>
<reference evidence="4 5" key="1">
    <citation type="submission" date="2019-06" db="EMBL/GenBank/DDBJ databases">
        <authorList>
            <person name="Meng X."/>
        </authorList>
    </citation>
    <scope>NUCLEOTIDE SEQUENCE [LARGE SCALE GENOMIC DNA]</scope>
    <source>
        <strain evidence="4 5">M625</strain>
    </source>
</reference>
<accession>A0A504J3D8</accession>
<keyword evidence="5" id="KW-1185">Reference proteome</keyword>
<organism evidence="4 5">
    <name type="scientific">Aquimarina algicola</name>
    <dbReference type="NCBI Taxonomy" id="2589995"/>
    <lineage>
        <taxon>Bacteria</taxon>
        <taxon>Pseudomonadati</taxon>
        <taxon>Bacteroidota</taxon>
        <taxon>Flavobacteriia</taxon>
        <taxon>Flavobacteriales</taxon>
        <taxon>Flavobacteriaceae</taxon>
        <taxon>Aquimarina</taxon>
    </lineage>
</organism>
<name>A0A504J3D8_9FLAO</name>
<dbReference type="InterPro" id="IPR018110">
    <property type="entry name" value="Mandel_Rmase/mucon_lact_enz_CS"/>
</dbReference>
<dbReference type="SUPFAM" id="SSF54826">
    <property type="entry name" value="Enolase N-terminal domain-like"/>
    <property type="match status" value="1"/>
</dbReference>
<dbReference type="Pfam" id="PF02746">
    <property type="entry name" value="MR_MLE_N"/>
    <property type="match status" value="1"/>
</dbReference>
<dbReference type="SFLD" id="SFLDS00001">
    <property type="entry name" value="Enolase"/>
    <property type="match status" value="1"/>
</dbReference>
<gene>
    <name evidence="4" type="ORF">FHK87_24765</name>
</gene>
<feature type="chain" id="PRO_5021463399" evidence="2">
    <location>
        <begin position="27"/>
        <end position="407"/>
    </location>
</feature>
<dbReference type="PROSITE" id="PS00908">
    <property type="entry name" value="MR_MLE_1"/>
    <property type="match status" value="1"/>
</dbReference>
<dbReference type="GO" id="GO:0016854">
    <property type="term" value="F:racemase and epimerase activity"/>
    <property type="evidence" value="ECO:0007669"/>
    <property type="project" value="UniProtKB-ARBA"/>
</dbReference>
<dbReference type="RefSeq" id="WP_140597574.1">
    <property type="nucleotide sequence ID" value="NZ_VFWZ01000011.1"/>
</dbReference>
<feature type="domain" description="Mandelate racemase/muconate lactonizing enzyme C-terminal" evidence="3">
    <location>
        <begin position="177"/>
        <end position="278"/>
    </location>
</feature>
<dbReference type="InterPro" id="IPR029065">
    <property type="entry name" value="Enolase_C-like"/>
</dbReference>
<dbReference type="SFLD" id="SFLDG00179">
    <property type="entry name" value="mandelate_racemase"/>
    <property type="match status" value="1"/>
</dbReference>
<dbReference type="InterPro" id="IPR029017">
    <property type="entry name" value="Enolase-like_N"/>
</dbReference>
<evidence type="ECO:0000313" key="4">
    <source>
        <dbReference type="EMBL" id="TPN81200.1"/>
    </source>
</evidence>
<dbReference type="GO" id="GO:0016829">
    <property type="term" value="F:lyase activity"/>
    <property type="evidence" value="ECO:0007669"/>
    <property type="project" value="UniProtKB-KW"/>
</dbReference>
<dbReference type="SUPFAM" id="SSF51604">
    <property type="entry name" value="Enolase C-terminal domain-like"/>
    <property type="match status" value="1"/>
</dbReference>
<feature type="signal peptide" evidence="2">
    <location>
        <begin position="1"/>
        <end position="26"/>
    </location>
</feature>
<dbReference type="InterPro" id="IPR013342">
    <property type="entry name" value="Mandelate_racemase_C"/>
</dbReference>
<dbReference type="Gene3D" id="3.30.390.10">
    <property type="entry name" value="Enolase-like, N-terminal domain"/>
    <property type="match status" value="1"/>
</dbReference>
<keyword evidence="2" id="KW-0732">Signal</keyword>